<dbReference type="Proteomes" id="UP001291309">
    <property type="component" value="Unassembled WGS sequence"/>
</dbReference>
<dbReference type="Pfam" id="PF12728">
    <property type="entry name" value="HTH_17"/>
    <property type="match status" value="1"/>
</dbReference>
<comment type="caution">
    <text evidence="2">The sequence shown here is derived from an EMBL/GenBank/DDBJ whole genome shotgun (WGS) entry which is preliminary data.</text>
</comment>
<organism evidence="2 3">
    <name type="scientific">Hyalangium rubrum</name>
    <dbReference type="NCBI Taxonomy" id="3103134"/>
    <lineage>
        <taxon>Bacteria</taxon>
        <taxon>Pseudomonadati</taxon>
        <taxon>Myxococcota</taxon>
        <taxon>Myxococcia</taxon>
        <taxon>Myxococcales</taxon>
        <taxon>Cystobacterineae</taxon>
        <taxon>Archangiaceae</taxon>
        <taxon>Hyalangium</taxon>
    </lineage>
</organism>
<dbReference type="RefSeq" id="WP_321548548.1">
    <property type="nucleotide sequence ID" value="NZ_JAXIVS010000009.1"/>
</dbReference>
<feature type="domain" description="Helix-turn-helix" evidence="1">
    <location>
        <begin position="16"/>
        <end position="65"/>
    </location>
</feature>
<reference evidence="2 3" key="1">
    <citation type="submission" date="2023-12" db="EMBL/GenBank/DDBJ databases">
        <title>the genome sequence of Hyalangium sp. s54d21.</title>
        <authorList>
            <person name="Zhang X."/>
        </authorList>
    </citation>
    <scope>NUCLEOTIDE SEQUENCE [LARGE SCALE GENOMIC DNA]</scope>
    <source>
        <strain evidence="3">s54d21</strain>
    </source>
</reference>
<dbReference type="EMBL" id="JAXIVS010000009">
    <property type="protein sequence ID" value="MDY7229828.1"/>
    <property type="molecule type" value="Genomic_DNA"/>
</dbReference>
<protein>
    <submittedName>
        <fullName evidence="2">Helix-turn-helix domain-containing protein</fullName>
    </submittedName>
</protein>
<dbReference type="NCBIfam" id="TIGR01764">
    <property type="entry name" value="excise"/>
    <property type="match status" value="1"/>
</dbReference>
<gene>
    <name evidence="2" type="ORF">SYV04_25775</name>
</gene>
<name>A0ABU5HAH9_9BACT</name>
<accession>A0ABU5HAH9</accession>
<evidence type="ECO:0000259" key="1">
    <source>
        <dbReference type="Pfam" id="PF12728"/>
    </source>
</evidence>
<sequence>MPPPSTSSPESLPACLTVEEAAGLLRVNRKTFYEAVRLGKVPGVIRVGRTIRISREALLGWIRGNGGPALGE</sequence>
<keyword evidence="3" id="KW-1185">Reference proteome</keyword>
<evidence type="ECO:0000313" key="2">
    <source>
        <dbReference type="EMBL" id="MDY7229828.1"/>
    </source>
</evidence>
<evidence type="ECO:0000313" key="3">
    <source>
        <dbReference type="Proteomes" id="UP001291309"/>
    </source>
</evidence>
<dbReference type="InterPro" id="IPR041657">
    <property type="entry name" value="HTH_17"/>
</dbReference>
<proteinExistence type="predicted"/>
<dbReference type="InterPro" id="IPR010093">
    <property type="entry name" value="SinI_DNA-bd"/>
</dbReference>